<dbReference type="Proteomes" id="UP000701801">
    <property type="component" value="Unassembled WGS sequence"/>
</dbReference>
<evidence type="ECO:0000313" key="3">
    <source>
        <dbReference type="Proteomes" id="UP000701801"/>
    </source>
</evidence>
<reference evidence="2" key="1">
    <citation type="submission" date="2021-07" db="EMBL/GenBank/DDBJ databases">
        <authorList>
            <person name="Durling M."/>
        </authorList>
    </citation>
    <scope>NUCLEOTIDE SEQUENCE</scope>
</reference>
<dbReference type="OrthoDB" id="3515641at2759"/>
<proteinExistence type="predicted"/>
<keyword evidence="1" id="KW-0812">Transmembrane</keyword>
<evidence type="ECO:0000313" key="2">
    <source>
        <dbReference type="EMBL" id="CAG8973210.1"/>
    </source>
</evidence>
<dbReference type="EMBL" id="CAJVRM010000066">
    <property type="protein sequence ID" value="CAG8973210.1"/>
    <property type="molecule type" value="Genomic_DNA"/>
</dbReference>
<gene>
    <name evidence="2" type="ORF">HYALB_00006379</name>
</gene>
<organism evidence="2 3">
    <name type="scientific">Hymenoscyphus albidus</name>
    <dbReference type="NCBI Taxonomy" id="595503"/>
    <lineage>
        <taxon>Eukaryota</taxon>
        <taxon>Fungi</taxon>
        <taxon>Dikarya</taxon>
        <taxon>Ascomycota</taxon>
        <taxon>Pezizomycotina</taxon>
        <taxon>Leotiomycetes</taxon>
        <taxon>Helotiales</taxon>
        <taxon>Helotiaceae</taxon>
        <taxon>Hymenoscyphus</taxon>
    </lineage>
</organism>
<keyword evidence="1" id="KW-0472">Membrane</keyword>
<protein>
    <submittedName>
        <fullName evidence="2">Uncharacterized protein</fullName>
    </submittedName>
</protein>
<comment type="caution">
    <text evidence="2">The sequence shown here is derived from an EMBL/GenBank/DDBJ whole genome shotgun (WGS) entry which is preliminary data.</text>
</comment>
<dbReference type="AlphaFoldDB" id="A0A9N9LHH2"/>
<name>A0A9N9LHH2_9HELO</name>
<keyword evidence="3" id="KW-1185">Reference proteome</keyword>
<accession>A0A9N9LHH2</accession>
<keyword evidence="1" id="KW-1133">Transmembrane helix</keyword>
<feature type="transmembrane region" description="Helical" evidence="1">
    <location>
        <begin position="204"/>
        <end position="227"/>
    </location>
</feature>
<sequence length="289" mass="32092">MPSIAIVASYSYPDSFPENKPGLDSVLLACSIYASWEPVTLYLDIGRRSFDSPDFPSLVSYNHTATRPFDPGDFKLQNMFKPPSAGSKSILIDVDWANLMLPPNETIEVLRQAFNDNLPLGGDQVNISITAFSLLLVDALARIGMSTTMTLGSSEERPHNLEDWSLGFDEVAPFSSIDLQKSTEIVIELSRFGYSYSMRGTTRYISIGILLAYVTITLIHIVLILWFRWSCTDLGSLYDLVNLAFISSRSLPDEVVSFGLAELKKQNVNVRAEEQAHSKLRMAIDGFSG</sequence>
<evidence type="ECO:0000256" key="1">
    <source>
        <dbReference type="SAM" id="Phobius"/>
    </source>
</evidence>